<dbReference type="InterPro" id="IPR050445">
    <property type="entry name" value="Bact_polysacc_biosynth/exp"/>
</dbReference>
<dbReference type="Gene3D" id="3.40.50.300">
    <property type="entry name" value="P-loop containing nucleotide triphosphate hydrolases"/>
    <property type="match status" value="1"/>
</dbReference>
<dbReference type="AlphaFoldDB" id="A0A1I3DDV4"/>
<evidence type="ECO:0000256" key="17">
    <source>
        <dbReference type="SAM" id="Phobius"/>
    </source>
</evidence>
<name>A0A1I3DDV4_9PLAN</name>
<dbReference type="NCBIfam" id="TIGR01007">
    <property type="entry name" value="eps_fam"/>
    <property type="match status" value="1"/>
</dbReference>
<keyword evidence="7" id="KW-0808">Transferase</keyword>
<comment type="similarity">
    <text evidence="2">Belongs to the CpsD/CapB family.</text>
</comment>
<dbReference type="InterPro" id="IPR005702">
    <property type="entry name" value="Wzc-like_C"/>
</dbReference>
<accession>A0A1I3DDV4</accession>
<keyword evidence="8 17" id="KW-0812">Transmembrane</keyword>
<evidence type="ECO:0000256" key="4">
    <source>
        <dbReference type="ARBA" id="ARBA00011903"/>
    </source>
</evidence>
<evidence type="ECO:0000256" key="12">
    <source>
        <dbReference type="ARBA" id="ARBA00022989"/>
    </source>
</evidence>
<organism evidence="20 21">
    <name type="scientific">Planctomicrobium piriforme</name>
    <dbReference type="NCBI Taxonomy" id="1576369"/>
    <lineage>
        <taxon>Bacteria</taxon>
        <taxon>Pseudomonadati</taxon>
        <taxon>Planctomycetota</taxon>
        <taxon>Planctomycetia</taxon>
        <taxon>Planctomycetales</taxon>
        <taxon>Planctomycetaceae</taxon>
        <taxon>Planctomicrobium</taxon>
    </lineage>
</organism>
<evidence type="ECO:0000256" key="2">
    <source>
        <dbReference type="ARBA" id="ARBA00007316"/>
    </source>
</evidence>
<evidence type="ECO:0000256" key="14">
    <source>
        <dbReference type="ARBA" id="ARBA00023137"/>
    </source>
</evidence>
<evidence type="ECO:0000256" key="11">
    <source>
        <dbReference type="ARBA" id="ARBA00022840"/>
    </source>
</evidence>
<keyword evidence="9" id="KW-0547">Nucleotide-binding</keyword>
<evidence type="ECO:0000256" key="3">
    <source>
        <dbReference type="ARBA" id="ARBA00008883"/>
    </source>
</evidence>
<proteinExistence type="inferred from homology"/>
<dbReference type="RefSeq" id="WP_092048209.1">
    <property type="nucleotide sequence ID" value="NZ_FOQD01000003.1"/>
</dbReference>
<evidence type="ECO:0000256" key="6">
    <source>
        <dbReference type="ARBA" id="ARBA00022519"/>
    </source>
</evidence>
<evidence type="ECO:0000256" key="16">
    <source>
        <dbReference type="SAM" id="MobiDB-lite"/>
    </source>
</evidence>
<dbReference type="STRING" id="1576369.SAMN05421753_103188"/>
<keyword evidence="21" id="KW-1185">Reference proteome</keyword>
<dbReference type="InterPro" id="IPR025669">
    <property type="entry name" value="AAA_dom"/>
</dbReference>
<keyword evidence="13 17" id="KW-0472">Membrane</keyword>
<dbReference type="OrthoDB" id="9794577at2"/>
<evidence type="ECO:0000256" key="15">
    <source>
        <dbReference type="ARBA" id="ARBA00051245"/>
    </source>
</evidence>
<keyword evidence="14" id="KW-0829">Tyrosine-protein kinase</keyword>
<keyword evidence="10" id="KW-0418">Kinase</keyword>
<reference evidence="21" key="1">
    <citation type="submission" date="2016-10" db="EMBL/GenBank/DDBJ databases">
        <authorList>
            <person name="Varghese N."/>
            <person name="Submissions S."/>
        </authorList>
    </citation>
    <scope>NUCLEOTIDE SEQUENCE [LARGE SCALE GENOMIC DNA]</scope>
    <source>
        <strain evidence="21">DSM 26348</strain>
    </source>
</reference>
<dbReference type="PANTHER" id="PTHR32309">
    <property type="entry name" value="TYROSINE-PROTEIN KINASE"/>
    <property type="match status" value="1"/>
</dbReference>
<dbReference type="Proteomes" id="UP000199518">
    <property type="component" value="Unassembled WGS sequence"/>
</dbReference>
<keyword evidence="5" id="KW-1003">Cell membrane</keyword>
<evidence type="ECO:0000259" key="18">
    <source>
        <dbReference type="Pfam" id="PF02706"/>
    </source>
</evidence>
<dbReference type="InterPro" id="IPR027417">
    <property type="entry name" value="P-loop_NTPase"/>
</dbReference>
<protein>
    <recommendedName>
        <fullName evidence="4">non-specific protein-tyrosine kinase</fullName>
        <ecNumber evidence="4">2.7.10.2</ecNumber>
    </recommendedName>
</protein>
<dbReference type="Pfam" id="PF13614">
    <property type="entry name" value="AAA_31"/>
    <property type="match status" value="1"/>
</dbReference>
<dbReference type="GO" id="GO:0042802">
    <property type="term" value="F:identical protein binding"/>
    <property type="evidence" value="ECO:0007669"/>
    <property type="project" value="UniProtKB-ARBA"/>
</dbReference>
<evidence type="ECO:0000256" key="13">
    <source>
        <dbReference type="ARBA" id="ARBA00023136"/>
    </source>
</evidence>
<dbReference type="GO" id="GO:0005886">
    <property type="term" value="C:plasma membrane"/>
    <property type="evidence" value="ECO:0007669"/>
    <property type="project" value="UniProtKB-SubCell"/>
</dbReference>
<dbReference type="EC" id="2.7.10.2" evidence="4"/>
<evidence type="ECO:0000313" key="20">
    <source>
        <dbReference type="EMBL" id="SFH84651.1"/>
    </source>
</evidence>
<evidence type="ECO:0000256" key="7">
    <source>
        <dbReference type="ARBA" id="ARBA00022679"/>
    </source>
</evidence>
<dbReference type="InterPro" id="IPR003856">
    <property type="entry name" value="LPS_length_determ_N"/>
</dbReference>
<evidence type="ECO:0000259" key="19">
    <source>
        <dbReference type="Pfam" id="PF13614"/>
    </source>
</evidence>
<feature type="transmembrane region" description="Helical" evidence="17">
    <location>
        <begin position="42"/>
        <end position="61"/>
    </location>
</feature>
<dbReference type="SUPFAM" id="SSF52540">
    <property type="entry name" value="P-loop containing nucleoside triphosphate hydrolases"/>
    <property type="match status" value="1"/>
</dbReference>
<evidence type="ECO:0000256" key="5">
    <source>
        <dbReference type="ARBA" id="ARBA00022475"/>
    </source>
</evidence>
<comment type="subcellular location">
    <subcellularLocation>
        <location evidence="1">Cell inner membrane</location>
        <topology evidence="1">Multi-pass membrane protein</topology>
    </subcellularLocation>
</comment>
<dbReference type="Pfam" id="PF02706">
    <property type="entry name" value="Wzz"/>
    <property type="match status" value="1"/>
</dbReference>
<keyword evidence="11" id="KW-0067">ATP-binding</keyword>
<dbReference type="CDD" id="cd05387">
    <property type="entry name" value="BY-kinase"/>
    <property type="match status" value="1"/>
</dbReference>
<feature type="domain" description="AAA" evidence="19">
    <location>
        <begin position="584"/>
        <end position="693"/>
    </location>
</feature>
<feature type="region of interest" description="Disordered" evidence="16">
    <location>
        <begin position="781"/>
        <end position="802"/>
    </location>
</feature>
<dbReference type="EMBL" id="FOQD01000003">
    <property type="protein sequence ID" value="SFH84651.1"/>
    <property type="molecule type" value="Genomic_DNA"/>
</dbReference>
<dbReference type="FunFam" id="3.40.50.300:FF:000527">
    <property type="entry name" value="Tyrosine-protein kinase etk"/>
    <property type="match status" value="1"/>
</dbReference>
<dbReference type="GO" id="GO:0005524">
    <property type="term" value="F:ATP binding"/>
    <property type="evidence" value="ECO:0007669"/>
    <property type="project" value="UniProtKB-KW"/>
</dbReference>
<comment type="catalytic activity">
    <reaction evidence="15">
        <text>L-tyrosyl-[protein] + ATP = O-phospho-L-tyrosyl-[protein] + ADP + H(+)</text>
        <dbReference type="Rhea" id="RHEA:10596"/>
        <dbReference type="Rhea" id="RHEA-COMP:10136"/>
        <dbReference type="Rhea" id="RHEA-COMP:20101"/>
        <dbReference type="ChEBI" id="CHEBI:15378"/>
        <dbReference type="ChEBI" id="CHEBI:30616"/>
        <dbReference type="ChEBI" id="CHEBI:46858"/>
        <dbReference type="ChEBI" id="CHEBI:61978"/>
        <dbReference type="ChEBI" id="CHEBI:456216"/>
        <dbReference type="EC" id="2.7.10.2"/>
    </reaction>
</comment>
<keyword evidence="12 17" id="KW-1133">Transmembrane helix</keyword>
<evidence type="ECO:0000313" key="21">
    <source>
        <dbReference type="Proteomes" id="UP000199518"/>
    </source>
</evidence>
<evidence type="ECO:0000256" key="10">
    <source>
        <dbReference type="ARBA" id="ARBA00022777"/>
    </source>
</evidence>
<sequence>MSDMPQKPDSQMPVKPMMDTRPMLDPNATGSFDVVEIFRRQLPLIACCTVLGLLMAVIYWANAEKWYESSAKMLVTLKDMRASDKGESSWAADGVQDEILANHMEIVSSRRIIGNALQRVNAEEMPGIKAHTDSKTDAVDYVSEHISLTKGGQGSARDARSLNIAFRHTNPDEALLILQALVAEYESFLDEQVSRIMSEANRLITQAQGKIESDLKSLEEQYVQARQSAPIIYVGNESSNVYLDTFRRLQDELVTVDIERSAVATRLQNVLTSLDQIKQNKGNSLEMLALIDSESLTRLGTFGSFSSAQTQDFQENQATRLKEAETKFGKLIELQAEMSRLNGLFGPNHPTVENLRKNIEIVEGLLKESQAKTQNNPLFEKLTPELLLNAYTGFLRHDLSALDQRKRELLTLAAEAEKNSKSLIEFELKDKMIQAEMTRKQTLYDSIVEQLREMDTAAGLSGYIHEVLEEPQAGEEVWPALNICVAGGMFLGLCLGVLVAICNDQFDNRFRTPSEIDSALGVPVIAQVGKITRSRDKRKKGRMIVDAQAPEAESFRLLRTYLLREVKAGNLRTAMITSSQAKDGKSTILANLGASFAELGLKVLIIDGDMRAPTIHRFLNMPIDRGLSETLQGKTKLDEVIRPTGIEGLSVMTAGSAVRNPAELLQSEVFDQVLEDCKSRFDMVLVDSGPVLLVSDPAIVSQKCDIAMLVVRPAIDTKRKVFESIRRLTSSKSNLRGCILNTYGSSKEFTRDSGYYSSYNYYGYGYGYGYGNRGYGRRVKDNGSAETENGHSLAGSTPAGRK</sequence>
<feature type="domain" description="Polysaccharide chain length determinant N-terminal" evidence="18">
    <location>
        <begin position="34"/>
        <end position="118"/>
    </location>
</feature>
<evidence type="ECO:0000256" key="1">
    <source>
        <dbReference type="ARBA" id="ARBA00004429"/>
    </source>
</evidence>
<keyword evidence="6" id="KW-0997">Cell inner membrane</keyword>
<dbReference type="PANTHER" id="PTHR32309:SF13">
    <property type="entry name" value="FERRIC ENTEROBACTIN TRANSPORT PROTEIN FEPE"/>
    <property type="match status" value="1"/>
</dbReference>
<gene>
    <name evidence="20" type="ORF">SAMN05421753_103188</name>
</gene>
<evidence type="ECO:0000256" key="9">
    <source>
        <dbReference type="ARBA" id="ARBA00022741"/>
    </source>
</evidence>
<evidence type="ECO:0000256" key="8">
    <source>
        <dbReference type="ARBA" id="ARBA00022692"/>
    </source>
</evidence>
<dbReference type="GO" id="GO:0004715">
    <property type="term" value="F:non-membrane spanning protein tyrosine kinase activity"/>
    <property type="evidence" value="ECO:0007669"/>
    <property type="project" value="UniProtKB-EC"/>
</dbReference>
<comment type="similarity">
    <text evidence="3">Belongs to the etk/wzc family.</text>
</comment>